<dbReference type="AlphaFoldDB" id="A0A2V0NSI7"/>
<dbReference type="InterPro" id="IPR018247">
    <property type="entry name" value="EF_Hand_1_Ca_BS"/>
</dbReference>
<evidence type="ECO:0000256" key="6">
    <source>
        <dbReference type="ARBA" id="ARBA00022840"/>
    </source>
</evidence>
<dbReference type="OrthoDB" id="40902at2759"/>
<dbReference type="STRING" id="307507.A0A2V0NSI7"/>
<dbReference type="InterPro" id="IPR011992">
    <property type="entry name" value="EF-hand-dom_pair"/>
</dbReference>
<sequence>MTFGCVDEQLYAAAAPGEPAFARAAGASPAGPAAAHRAPPPPPQPQHRPLARSLLGAPLASDVGAHYRLTSTELGRGAFAAAWLGVERATGRRVAVKSIPKSRLEGLSREWADVRREVQVMHTLEGHPNMVELLGAYEDEDQVHLVMELCAGSCLLERVMAEGRCREHEAAALIRSLLEVLAHAHDLGIAHRDVKLDNLLFSDTLERPSGLKLADWGFAAFAGRGPSARRLHGVCGTSYYIAPEVITGAYDERADVWSAGVVLYVLLCGRPPFCAGKTEDVFREILECDGPDMTGAPWPSISEGAKDAVRQMMTWRPGRRPSAREMLAHDFVRGGPLRMISSPRGGDLGRRGDLGGGRGLADGPAPREPELLRRLRAFSAMPPLKRAAARVIASRLPYDEIRGLRELFASIDADGSGGVSLEELRQALEWDGVGPRLDAGELRRVMAVADADGDGELCCTEFLAAALHPARLEAERNVRLAFEHFDADRDGLIAGHELLAALALAGAAPCAAAFALAAAAPSAALPFAPAAAAPGAPPAAAPAGAGAAGGGGVWGGFAWEAAAAAIDFSEFCSMMRAAPLPPLSSRGSGSSSGSSGALSGCGCSSSSGSGSSALSDSAAALAPLVGSLALSDGCDGFGGGGGGGGFTYAQQAGALPPPLC</sequence>
<dbReference type="GO" id="GO:0005524">
    <property type="term" value="F:ATP binding"/>
    <property type="evidence" value="ECO:0007669"/>
    <property type="project" value="UniProtKB-UniRule"/>
</dbReference>
<feature type="region of interest" description="Disordered" evidence="8">
    <location>
        <begin position="342"/>
        <end position="366"/>
    </location>
</feature>
<evidence type="ECO:0000256" key="7">
    <source>
        <dbReference type="PROSITE-ProRule" id="PRU10141"/>
    </source>
</evidence>
<evidence type="ECO:0000256" key="2">
    <source>
        <dbReference type="ARBA" id="ARBA00022679"/>
    </source>
</evidence>
<dbReference type="InterPro" id="IPR000719">
    <property type="entry name" value="Prot_kinase_dom"/>
</dbReference>
<evidence type="ECO:0000256" key="8">
    <source>
        <dbReference type="SAM" id="MobiDB-lite"/>
    </source>
</evidence>
<dbReference type="SMART" id="SM00220">
    <property type="entry name" value="S_TKc"/>
    <property type="match status" value="1"/>
</dbReference>
<feature type="region of interest" description="Disordered" evidence="8">
    <location>
        <begin position="23"/>
        <end position="48"/>
    </location>
</feature>
<keyword evidence="1" id="KW-0723">Serine/threonine-protein kinase</keyword>
<dbReference type="PANTHER" id="PTHR24349">
    <property type="entry name" value="SERINE/THREONINE-PROTEIN KINASE"/>
    <property type="match status" value="1"/>
</dbReference>
<dbReference type="Proteomes" id="UP000247498">
    <property type="component" value="Unassembled WGS sequence"/>
</dbReference>
<dbReference type="PROSITE" id="PS50011">
    <property type="entry name" value="PROTEIN_KINASE_DOM"/>
    <property type="match status" value="1"/>
</dbReference>
<keyword evidence="2" id="KW-0808">Transferase</keyword>
<dbReference type="InterPro" id="IPR002048">
    <property type="entry name" value="EF_hand_dom"/>
</dbReference>
<dbReference type="PROSITE" id="PS00018">
    <property type="entry name" value="EF_HAND_1"/>
    <property type="match status" value="2"/>
</dbReference>
<organism evidence="11 12">
    <name type="scientific">Raphidocelis subcapitata</name>
    <dbReference type="NCBI Taxonomy" id="307507"/>
    <lineage>
        <taxon>Eukaryota</taxon>
        <taxon>Viridiplantae</taxon>
        <taxon>Chlorophyta</taxon>
        <taxon>core chlorophytes</taxon>
        <taxon>Chlorophyceae</taxon>
        <taxon>CS clade</taxon>
        <taxon>Sphaeropleales</taxon>
        <taxon>Selenastraceae</taxon>
        <taxon>Raphidocelis</taxon>
    </lineage>
</organism>
<dbReference type="Gene3D" id="1.10.238.10">
    <property type="entry name" value="EF-hand"/>
    <property type="match status" value="1"/>
</dbReference>
<dbReference type="SUPFAM" id="SSF56112">
    <property type="entry name" value="Protein kinase-like (PK-like)"/>
    <property type="match status" value="1"/>
</dbReference>
<keyword evidence="5" id="KW-0106">Calcium</keyword>
<reference evidence="11 12" key="1">
    <citation type="journal article" date="2018" name="Sci. Rep.">
        <title>Raphidocelis subcapitata (=Pseudokirchneriella subcapitata) provides an insight into genome evolution and environmental adaptations in the Sphaeropleales.</title>
        <authorList>
            <person name="Suzuki S."/>
            <person name="Yamaguchi H."/>
            <person name="Nakajima N."/>
            <person name="Kawachi M."/>
        </authorList>
    </citation>
    <scope>NUCLEOTIDE SEQUENCE [LARGE SCALE GENOMIC DNA]</scope>
    <source>
        <strain evidence="11 12">NIES-35</strain>
    </source>
</reference>
<evidence type="ECO:0000256" key="5">
    <source>
        <dbReference type="ARBA" id="ARBA00022837"/>
    </source>
</evidence>
<gene>
    <name evidence="11" type="ORF">Rsub_00516</name>
</gene>
<protein>
    <submittedName>
        <fullName evidence="11">Calcium-dependent kinase-like protein</fullName>
    </submittedName>
</protein>
<keyword evidence="3 7" id="KW-0547">Nucleotide-binding</keyword>
<proteinExistence type="predicted"/>
<dbReference type="SMART" id="SM00054">
    <property type="entry name" value="EFh"/>
    <property type="match status" value="3"/>
</dbReference>
<dbReference type="PROSITE" id="PS50222">
    <property type="entry name" value="EF_HAND_2"/>
    <property type="match status" value="2"/>
</dbReference>
<dbReference type="GO" id="GO:0005509">
    <property type="term" value="F:calcium ion binding"/>
    <property type="evidence" value="ECO:0007669"/>
    <property type="project" value="InterPro"/>
</dbReference>
<keyword evidence="4 11" id="KW-0418">Kinase</keyword>
<dbReference type="InterPro" id="IPR011009">
    <property type="entry name" value="Kinase-like_dom_sf"/>
</dbReference>
<feature type="domain" description="EF-hand" evidence="10">
    <location>
        <begin position="473"/>
        <end position="508"/>
    </location>
</feature>
<dbReference type="InterPro" id="IPR008271">
    <property type="entry name" value="Ser/Thr_kinase_AS"/>
</dbReference>
<dbReference type="PROSITE" id="PS00108">
    <property type="entry name" value="PROTEIN_KINASE_ST"/>
    <property type="match status" value="1"/>
</dbReference>
<dbReference type="GO" id="GO:0004674">
    <property type="term" value="F:protein serine/threonine kinase activity"/>
    <property type="evidence" value="ECO:0007669"/>
    <property type="project" value="UniProtKB-KW"/>
</dbReference>
<keyword evidence="12" id="KW-1185">Reference proteome</keyword>
<evidence type="ECO:0000256" key="3">
    <source>
        <dbReference type="ARBA" id="ARBA00022741"/>
    </source>
</evidence>
<evidence type="ECO:0000256" key="1">
    <source>
        <dbReference type="ARBA" id="ARBA00022527"/>
    </source>
</evidence>
<name>A0A2V0NSI7_9CHLO</name>
<dbReference type="SUPFAM" id="SSF47473">
    <property type="entry name" value="EF-hand"/>
    <property type="match status" value="1"/>
</dbReference>
<dbReference type="Pfam" id="PF13202">
    <property type="entry name" value="EF-hand_5"/>
    <property type="match status" value="1"/>
</dbReference>
<feature type="binding site" evidence="7">
    <location>
        <position position="97"/>
    </location>
    <ligand>
        <name>ATP</name>
        <dbReference type="ChEBI" id="CHEBI:30616"/>
    </ligand>
</feature>
<evidence type="ECO:0000313" key="12">
    <source>
        <dbReference type="Proteomes" id="UP000247498"/>
    </source>
</evidence>
<evidence type="ECO:0000259" key="10">
    <source>
        <dbReference type="PROSITE" id="PS50222"/>
    </source>
</evidence>
<comment type="caution">
    <text evidence="11">The sequence shown here is derived from an EMBL/GenBank/DDBJ whole genome shotgun (WGS) entry which is preliminary data.</text>
</comment>
<dbReference type="Gene3D" id="1.10.510.10">
    <property type="entry name" value="Transferase(Phosphotransferase) domain 1"/>
    <property type="match status" value="1"/>
</dbReference>
<evidence type="ECO:0000256" key="4">
    <source>
        <dbReference type="ARBA" id="ARBA00022777"/>
    </source>
</evidence>
<dbReference type="InterPro" id="IPR050205">
    <property type="entry name" value="CDPK_Ser/Thr_kinases"/>
</dbReference>
<dbReference type="InterPro" id="IPR017441">
    <property type="entry name" value="Protein_kinase_ATP_BS"/>
</dbReference>
<dbReference type="PROSITE" id="PS00107">
    <property type="entry name" value="PROTEIN_KINASE_ATP"/>
    <property type="match status" value="1"/>
</dbReference>
<dbReference type="CDD" id="cd05117">
    <property type="entry name" value="STKc_CAMK"/>
    <property type="match status" value="1"/>
</dbReference>
<dbReference type="FunFam" id="1.10.510.10:FF:000571">
    <property type="entry name" value="Maternal embryonic leucine zipper kinase"/>
    <property type="match status" value="1"/>
</dbReference>
<accession>A0A2V0NSI7</accession>
<dbReference type="EMBL" id="BDRX01000002">
    <property type="protein sequence ID" value="GBF87805.1"/>
    <property type="molecule type" value="Genomic_DNA"/>
</dbReference>
<evidence type="ECO:0000313" key="11">
    <source>
        <dbReference type="EMBL" id="GBF87805.1"/>
    </source>
</evidence>
<feature type="domain" description="EF-hand" evidence="10">
    <location>
        <begin position="399"/>
        <end position="434"/>
    </location>
</feature>
<feature type="domain" description="Protein kinase" evidence="9">
    <location>
        <begin position="68"/>
        <end position="332"/>
    </location>
</feature>
<evidence type="ECO:0000259" key="9">
    <source>
        <dbReference type="PROSITE" id="PS50011"/>
    </source>
</evidence>
<keyword evidence="6 7" id="KW-0067">ATP-binding</keyword>
<dbReference type="InParanoid" id="A0A2V0NSI7"/>
<dbReference type="Pfam" id="PF00069">
    <property type="entry name" value="Pkinase"/>
    <property type="match status" value="1"/>
</dbReference>
<feature type="compositionally biased region" description="Low complexity" evidence="8">
    <location>
        <begin position="23"/>
        <end position="37"/>
    </location>
</feature>